<dbReference type="Gene3D" id="3.30.505.50">
    <property type="entry name" value="Sigma 54 modulation/S30EA ribosomal protein, C-terminal domain"/>
    <property type="match status" value="2"/>
</dbReference>
<organism evidence="3 4">
    <name type="scientific">Pseudonocardia hispaniensis</name>
    <dbReference type="NCBI Taxonomy" id="904933"/>
    <lineage>
        <taxon>Bacteria</taxon>
        <taxon>Bacillati</taxon>
        <taxon>Actinomycetota</taxon>
        <taxon>Actinomycetes</taxon>
        <taxon>Pseudonocardiales</taxon>
        <taxon>Pseudonocardiaceae</taxon>
        <taxon>Pseudonocardia</taxon>
    </lineage>
</organism>
<feature type="domain" description="Sigma 54 modulation/S30EA ribosomal protein C-terminal" evidence="2">
    <location>
        <begin position="198"/>
        <end position="243"/>
    </location>
</feature>
<dbReference type="Pfam" id="PF16321">
    <property type="entry name" value="Ribosom_S30AE_C"/>
    <property type="match status" value="2"/>
</dbReference>
<dbReference type="Proteomes" id="UP001596302">
    <property type="component" value="Unassembled WGS sequence"/>
</dbReference>
<dbReference type="InterPro" id="IPR032528">
    <property type="entry name" value="Ribosom_S30AE_C"/>
</dbReference>
<dbReference type="RefSeq" id="WP_379585383.1">
    <property type="nucleotide sequence ID" value="NZ_JBHSQW010000030.1"/>
</dbReference>
<keyword evidence="4" id="KW-1185">Reference proteome</keyword>
<evidence type="ECO:0000313" key="4">
    <source>
        <dbReference type="Proteomes" id="UP001596302"/>
    </source>
</evidence>
<evidence type="ECO:0000256" key="1">
    <source>
        <dbReference type="SAM" id="MobiDB-lite"/>
    </source>
</evidence>
<dbReference type="PANTHER" id="PTHR33231">
    <property type="entry name" value="30S RIBOSOMAL PROTEIN"/>
    <property type="match status" value="1"/>
</dbReference>
<name>A0ABW1J4N1_9PSEU</name>
<evidence type="ECO:0000313" key="3">
    <source>
        <dbReference type="EMBL" id="MFC5995362.1"/>
    </source>
</evidence>
<proteinExistence type="predicted"/>
<dbReference type="InterPro" id="IPR038416">
    <property type="entry name" value="Ribosom_S30AE_C_sf"/>
</dbReference>
<protein>
    <submittedName>
        <fullName evidence="3">Sigma 54 modulation/S30EA ribosomal C-terminal domain-containing protein</fullName>
    </submittedName>
</protein>
<reference evidence="4" key="1">
    <citation type="journal article" date="2019" name="Int. J. Syst. Evol. Microbiol.">
        <title>The Global Catalogue of Microorganisms (GCM) 10K type strain sequencing project: providing services to taxonomists for standard genome sequencing and annotation.</title>
        <authorList>
            <consortium name="The Broad Institute Genomics Platform"/>
            <consortium name="The Broad Institute Genome Sequencing Center for Infectious Disease"/>
            <person name="Wu L."/>
            <person name="Ma J."/>
        </authorList>
    </citation>
    <scope>NUCLEOTIDE SEQUENCE [LARGE SCALE GENOMIC DNA]</scope>
    <source>
        <strain evidence="4">CCM 8391</strain>
    </source>
</reference>
<dbReference type="EMBL" id="JBHSQW010000030">
    <property type="protein sequence ID" value="MFC5995362.1"/>
    <property type="molecule type" value="Genomic_DNA"/>
</dbReference>
<gene>
    <name evidence="3" type="ORF">ACFQE5_14200</name>
</gene>
<accession>A0ABW1J4N1</accession>
<feature type="domain" description="Sigma 54 modulation/S30EA ribosomal protein C-terminal" evidence="2">
    <location>
        <begin position="123"/>
        <end position="176"/>
    </location>
</feature>
<comment type="caution">
    <text evidence="3">The sequence shown here is derived from an EMBL/GenBank/DDBJ whole genome shotgun (WGS) entry which is preliminary data.</text>
</comment>
<dbReference type="SUPFAM" id="SSF69754">
    <property type="entry name" value="Ribosome binding protein Y (YfiA homologue)"/>
    <property type="match status" value="1"/>
</dbReference>
<sequence>MSLAGVAVATHGEVLDSSREYVLRQLERFARRVPERLESMRVRLGALQRRNLPWSALVQTNLEVDGHPVRAQVAGAFFTEAGRLLRSRLTEQIARLRSPDTGRPWPPPGGPRLLPAPGATVPRRIVRTKSYALARCAPDQAALFMDVMDYDFHLFVDADSGQDSVIYRVGPTGYRLARLIGVAPPAAPTRVPLTINVYPVPWLTPTQAVARLDETEMPFQFFGDGRTGRGAVLYRRFDGQYGLITAAGAAEADSAL</sequence>
<dbReference type="PANTHER" id="PTHR33231:SF1">
    <property type="entry name" value="30S RIBOSOMAL PROTEIN"/>
    <property type="match status" value="1"/>
</dbReference>
<evidence type="ECO:0000259" key="2">
    <source>
        <dbReference type="Pfam" id="PF16321"/>
    </source>
</evidence>
<feature type="region of interest" description="Disordered" evidence="1">
    <location>
        <begin position="98"/>
        <end position="118"/>
    </location>
</feature>
<dbReference type="InterPro" id="IPR050574">
    <property type="entry name" value="HPF/YfiA_ribosome-assoc"/>
</dbReference>
<dbReference type="InterPro" id="IPR036567">
    <property type="entry name" value="RHF-like"/>
</dbReference>